<dbReference type="GO" id="GO:0005782">
    <property type="term" value="C:peroxisomal matrix"/>
    <property type="evidence" value="ECO:0007669"/>
    <property type="project" value="UniProtKB-ARBA"/>
</dbReference>
<dbReference type="SUPFAM" id="SSF55811">
    <property type="entry name" value="Nudix"/>
    <property type="match status" value="1"/>
</dbReference>
<dbReference type="PANTHER" id="PTHR12992">
    <property type="entry name" value="NUDIX HYDROLASE"/>
    <property type="match status" value="1"/>
</dbReference>
<comment type="catalytic activity">
    <reaction evidence="16">
        <text>tetradecanoyl-CoA + H2O = tetradecanoyl-4'-phosphopantetheine + adenosine 3',5'-bisphosphate + 2 H(+)</text>
        <dbReference type="Rhea" id="RHEA:50028"/>
        <dbReference type="ChEBI" id="CHEBI:15377"/>
        <dbReference type="ChEBI" id="CHEBI:15378"/>
        <dbReference type="ChEBI" id="CHEBI:57385"/>
        <dbReference type="ChEBI" id="CHEBI:58343"/>
        <dbReference type="ChEBI" id="CHEBI:132017"/>
    </reaction>
    <physiologicalReaction direction="left-to-right" evidence="16">
        <dbReference type="Rhea" id="RHEA:50029"/>
    </physiologicalReaction>
</comment>
<keyword evidence="11" id="KW-0464">Manganese</keyword>
<keyword evidence="6" id="KW-0479">Metal-binding</keyword>
<evidence type="ECO:0000256" key="14">
    <source>
        <dbReference type="ARBA" id="ARBA00047289"/>
    </source>
</evidence>
<dbReference type="AlphaFoldDB" id="A0A8C9S677"/>
<comment type="function">
    <text evidence="27">Fatty acyl-coenzyme A (CoA) diphosphatase that hydrolyzes fatty acyl-CoA to yield acyl-4'-phosphopantetheine and adenosine 3',5'-bisphosphate. Cleaves CoA, CoA esters and oxidized CoA with similar efficiencies. Preferentially hydrolyzes medium-chain acyl-CoAs and bile acid-CoAs. Has no activity toward NDP-sugars, CDP-alcohols, (deoxy)nucleoside 5'-triphosphates, nucleoside 5'-di or monophosphates, diadenosine polyphosphates, NAD, NADH, NADP, NADPH or thymidine-5'-monophospho-p-nitrophenyl ester. May be required to eliminate oxidized CoA from peroxisomes, or regulate CoA and acyl-CoA levels in this organelle in response to metabolic demand. Does not play a role in U8 snoRNA decapping activity. Binds U8 snoRNA. Exhibits decapping activity towards dpCoA-capped RNAs in vitro.</text>
</comment>
<evidence type="ECO:0000256" key="29">
    <source>
        <dbReference type="ARBA" id="ARBA00079598"/>
    </source>
</evidence>
<sequence>MDARETERIKAHIKKYDTGFTVYVPALTKASVLIPLLMKNREIHVLMTLRSLKLRSGAGEVCFPGGKYDPQDRDEIATALREAEEEIGLPPDKVEVIGKLLPILNKNGLLITPVVGLIDGTFEANPNPEEVSGVFTVPLDYFLSQTNHSFFKASYLPFRVHSFWYLDAASNNEYHIWGLTALLAITVAVLVYRRKPMFEVDFDPEDPLSYFQHNFQLGLSKL</sequence>
<evidence type="ECO:0000256" key="8">
    <source>
        <dbReference type="ARBA" id="ARBA00022842"/>
    </source>
</evidence>
<evidence type="ECO:0000256" key="15">
    <source>
        <dbReference type="ARBA" id="ARBA00047369"/>
    </source>
</evidence>
<evidence type="ECO:0000256" key="26">
    <source>
        <dbReference type="ARBA" id="ARBA00051856"/>
    </source>
</evidence>
<comment type="catalytic activity">
    <reaction evidence="20">
        <text>succinyl-CoA + H2O = succinyl-4'-phosphopantetheine + adenosine 3',5'-bisphosphate + 2 H(+)</text>
        <dbReference type="Rhea" id="RHEA:67472"/>
        <dbReference type="ChEBI" id="CHEBI:15377"/>
        <dbReference type="ChEBI" id="CHEBI:15378"/>
        <dbReference type="ChEBI" id="CHEBI:57292"/>
        <dbReference type="ChEBI" id="CHEBI:58343"/>
        <dbReference type="ChEBI" id="CHEBI:172364"/>
    </reaction>
    <physiologicalReaction direction="left-to-right" evidence="20">
        <dbReference type="Rhea" id="RHEA:67473"/>
    </physiologicalReaction>
</comment>
<evidence type="ECO:0000256" key="11">
    <source>
        <dbReference type="ARBA" id="ARBA00023211"/>
    </source>
</evidence>
<dbReference type="GO" id="GO:0010945">
    <property type="term" value="F:coenzyme A diphosphatase activity"/>
    <property type="evidence" value="ECO:0007669"/>
    <property type="project" value="UniProtKB-EC"/>
</dbReference>
<dbReference type="InterPro" id="IPR000086">
    <property type="entry name" value="NUDIX_hydrolase_dom"/>
</dbReference>
<dbReference type="CTD" id="283927"/>
<comment type="catalytic activity">
    <reaction evidence="12">
        <text>CoA + H2O = (R)-4'-phosphopantetheine + adenosine 3',5'-bisphosphate + 2 H(+)</text>
        <dbReference type="Rhea" id="RHEA:64988"/>
        <dbReference type="ChEBI" id="CHEBI:15377"/>
        <dbReference type="ChEBI" id="CHEBI:15378"/>
        <dbReference type="ChEBI" id="CHEBI:57287"/>
        <dbReference type="ChEBI" id="CHEBI:58343"/>
        <dbReference type="ChEBI" id="CHEBI:61723"/>
        <dbReference type="EC" id="3.6.1.77"/>
    </reaction>
    <physiologicalReaction direction="left-to-right" evidence="12">
        <dbReference type="Rhea" id="RHEA:64989"/>
    </physiologicalReaction>
</comment>
<comment type="catalytic activity">
    <reaction evidence="25">
        <text>3alpha,7alpha,12alpha-trihydroxy-5beta-cholestan-26-oyl-CoA + H2O = 3alpha,7alpha,12alpha-trihydroxy-5beta-cholestan-26-oyl-4'-phosphopantetheine + adenosine 3',5'-bisphosphate + 2 H(+)</text>
        <dbReference type="Rhea" id="RHEA:50040"/>
        <dbReference type="ChEBI" id="CHEBI:15377"/>
        <dbReference type="ChEBI" id="CHEBI:15378"/>
        <dbReference type="ChEBI" id="CHEBI:58343"/>
        <dbReference type="ChEBI" id="CHEBI:63001"/>
        <dbReference type="ChEBI" id="CHEBI:132021"/>
    </reaction>
    <physiologicalReaction direction="left-to-right" evidence="25">
        <dbReference type="Rhea" id="RHEA:50041"/>
    </physiologicalReaction>
</comment>
<proteinExistence type="inferred from homology"/>
<evidence type="ECO:0000313" key="32">
    <source>
        <dbReference type="Ensembl" id="ENSSFOP00015030837.1"/>
    </source>
</evidence>
<comment type="catalytic activity">
    <reaction evidence="21">
        <text>a 5'-end CoA-ribonucleoside in mRNA + H2O = a 5'-end phospho-adenosine-phospho-ribonucleoside in mRNA + (R)-4'-phosphopantetheine + 2 H(+)</text>
        <dbReference type="Rhea" id="RHEA:67592"/>
        <dbReference type="Rhea" id="RHEA-COMP:15719"/>
        <dbReference type="Rhea" id="RHEA-COMP:17276"/>
        <dbReference type="ChEBI" id="CHEBI:15377"/>
        <dbReference type="ChEBI" id="CHEBI:15378"/>
        <dbReference type="ChEBI" id="CHEBI:61723"/>
        <dbReference type="ChEBI" id="CHEBI:144051"/>
        <dbReference type="ChEBI" id="CHEBI:172371"/>
    </reaction>
    <physiologicalReaction direction="left-to-right" evidence="21">
        <dbReference type="Rhea" id="RHEA:67593"/>
    </physiologicalReaction>
</comment>
<dbReference type="FunFam" id="3.90.79.10:FF:000049">
    <property type="entry name" value="Peroxisomal coenzyme A diphosphatase NUDT7"/>
    <property type="match status" value="1"/>
</dbReference>
<evidence type="ECO:0000256" key="7">
    <source>
        <dbReference type="ARBA" id="ARBA00022801"/>
    </source>
</evidence>
<gene>
    <name evidence="32" type="primary">nudt7</name>
</gene>
<reference evidence="32 33" key="1">
    <citation type="submission" date="2019-04" db="EMBL/GenBank/DDBJ databases">
        <authorList>
            <consortium name="Wellcome Sanger Institute Data Sharing"/>
        </authorList>
    </citation>
    <scope>NUCLEOTIDE SEQUENCE [LARGE SCALE GENOMIC DNA]</scope>
</reference>
<dbReference type="GeneTree" id="ENSGT00940000159631"/>
<dbReference type="Proteomes" id="UP000694397">
    <property type="component" value="Chromosome 7"/>
</dbReference>
<comment type="cofactor">
    <cofactor evidence="2">
        <name>Mg(2+)</name>
        <dbReference type="ChEBI" id="CHEBI:18420"/>
    </cofactor>
</comment>
<dbReference type="InterPro" id="IPR045121">
    <property type="entry name" value="CoAse"/>
</dbReference>
<feature type="transmembrane region" description="Helical" evidence="30">
    <location>
        <begin position="20"/>
        <end position="38"/>
    </location>
</feature>
<dbReference type="GeneID" id="108926208"/>
<evidence type="ECO:0000256" key="25">
    <source>
        <dbReference type="ARBA" id="ARBA00051749"/>
    </source>
</evidence>
<reference evidence="32" key="3">
    <citation type="submission" date="2025-09" db="UniProtKB">
        <authorList>
            <consortium name="Ensembl"/>
        </authorList>
    </citation>
    <scope>IDENTIFICATION</scope>
</reference>
<dbReference type="CDD" id="cd03426">
    <property type="entry name" value="NUDIX_CoAse_Nudt7"/>
    <property type="match status" value="1"/>
</dbReference>
<dbReference type="InterPro" id="IPR015797">
    <property type="entry name" value="NUDIX_hydrolase-like_dom_sf"/>
</dbReference>
<keyword evidence="8" id="KW-0460">Magnesium</keyword>
<dbReference type="Ensembl" id="ENSSFOT00015031186.2">
    <property type="protein sequence ID" value="ENSSFOP00015030837.1"/>
    <property type="gene ID" value="ENSSFOG00015019776.2"/>
</dbReference>
<comment type="catalytic activity">
    <reaction evidence="24">
        <text>decanoyl-CoA + H2O = decanoyl-4'-phosphopantetheine + adenosine 3',5'-bisphosphate + 2 H(+)</text>
        <dbReference type="Rhea" id="RHEA:50020"/>
        <dbReference type="ChEBI" id="CHEBI:15377"/>
        <dbReference type="ChEBI" id="CHEBI:15378"/>
        <dbReference type="ChEBI" id="CHEBI:58343"/>
        <dbReference type="ChEBI" id="CHEBI:61430"/>
        <dbReference type="ChEBI" id="CHEBI:132014"/>
    </reaction>
    <physiologicalReaction direction="left-to-right" evidence="24">
        <dbReference type="Rhea" id="RHEA:50021"/>
    </physiologicalReaction>
</comment>
<dbReference type="KEGG" id="sfm:108926208"/>
<evidence type="ECO:0000256" key="19">
    <source>
        <dbReference type="ARBA" id="ARBA00047757"/>
    </source>
</evidence>
<dbReference type="EC" id="3.6.1.77" evidence="13"/>
<evidence type="ECO:0000256" key="9">
    <source>
        <dbReference type="ARBA" id="ARBA00022884"/>
    </source>
</evidence>
<accession>A0A8C9S677</accession>
<evidence type="ECO:0000256" key="3">
    <source>
        <dbReference type="ARBA" id="ARBA00004275"/>
    </source>
</evidence>
<comment type="catalytic activity">
    <reaction evidence="23">
        <text>butanoyl-CoA + H2O = S-butanoyl-4'-phosphopantetheine + adenosine 3',5'-bisphosphate + 2 H(+)</text>
        <dbReference type="Rhea" id="RHEA:49976"/>
        <dbReference type="ChEBI" id="CHEBI:15377"/>
        <dbReference type="ChEBI" id="CHEBI:15378"/>
        <dbReference type="ChEBI" id="CHEBI:57371"/>
        <dbReference type="ChEBI" id="CHEBI:58343"/>
        <dbReference type="ChEBI" id="CHEBI:132011"/>
    </reaction>
    <physiologicalReaction direction="left-to-right" evidence="23">
        <dbReference type="Rhea" id="RHEA:49977"/>
    </physiologicalReaction>
</comment>
<keyword evidence="30" id="KW-1133">Transmembrane helix</keyword>
<evidence type="ECO:0000256" key="30">
    <source>
        <dbReference type="SAM" id="Phobius"/>
    </source>
</evidence>
<evidence type="ECO:0000256" key="5">
    <source>
        <dbReference type="ARBA" id="ARBA00011245"/>
    </source>
</evidence>
<keyword evidence="30" id="KW-0812">Transmembrane</keyword>
<comment type="subcellular location">
    <subcellularLocation>
        <location evidence="3">Peroxisome</location>
    </subcellularLocation>
</comment>
<evidence type="ECO:0000256" key="17">
    <source>
        <dbReference type="ARBA" id="ARBA00047466"/>
    </source>
</evidence>
<comment type="catalytic activity">
    <reaction evidence="19">
        <text>dodecanoyl-CoA + H2O = S-dodecanoyl-4'-phosphopantetheine + adenosine 3',5'-bisphosphate + 2 H(+)</text>
        <dbReference type="Rhea" id="RHEA:50024"/>
        <dbReference type="ChEBI" id="CHEBI:15377"/>
        <dbReference type="ChEBI" id="CHEBI:15378"/>
        <dbReference type="ChEBI" id="CHEBI:57375"/>
        <dbReference type="ChEBI" id="CHEBI:58343"/>
        <dbReference type="ChEBI" id="CHEBI:132015"/>
    </reaction>
    <physiologicalReaction direction="left-to-right" evidence="19">
        <dbReference type="Rhea" id="RHEA:50025"/>
    </physiologicalReaction>
</comment>
<dbReference type="GO" id="GO:0015938">
    <property type="term" value="P:coenzyme A catabolic process"/>
    <property type="evidence" value="ECO:0007669"/>
    <property type="project" value="TreeGrafter"/>
</dbReference>
<evidence type="ECO:0000256" key="2">
    <source>
        <dbReference type="ARBA" id="ARBA00001946"/>
    </source>
</evidence>
<keyword evidence="30" id="KW-0472">Membrane</keyword>
<evidence type="ECO:0000256" key="21">
    <source>
        <dbReference type="ARBA" id="ARBA00048667"/>
    </source>
</evidence>
<evidence type="ECO:0000256" key="28">
    <source>
        <dbReference type="ARBA" id="ARBA00072984"/>
    </source>
</evidence>
<evidence type="ECO:0000256" key="23">
    <source>
        <dbReference type="ARBA" id="ARBA00049284"/>
    </source>
</evidence>
<comment type="catalytic activity">
    <reaction evidence="14">
        <text>octanoyl-CoA + H2O = S-octanoyl-4'-phosphopantetheine + adenosine 3',5'-bisphosphate + 2 H(+)</text>
        <dbReference type="Rhea" id="RHEA:50016"/>
        <dbReference type="ChEBI" id="CHEBI:15377"/>
        <dbReference type="ChEBI" id="CHEBI:15378"/>
        <dbReference type="ChEBI" id="CHEBI:57386"/>
        <dbReference type="ChEBI" id="CHEBI:58343"/>
        <dbReference type="ChEBI" id="CHEBI:132013"/>
    </reaction>
    <physiologicalReaction direction="left-to-right" evidence="14">
        <dbReference type="Rhea" id="RHEA:50017"/>
    </physiologicalReaction>
</comment>
<feature type="transmembrane region" description="Helical" evidence="30">
    <location>
        <begin position="174"/>
        <end position="192"/>
    </location>
</feature>
<keyword evidence="9" id="KW-0694">RNA-binding</keyword>
<dbReference type="Gene3D" id="3.90.79.10">
    <property type="entry name" value="Nucleoside Triphosphate Pyrophosphohydrolase"/>
    <property type="match status" value="1"/>
</dbReference>
<protein>
    <recommendedName>
        <fullName evidence="28">Peroxisomal coenzyme A diphosphatase NUDT7</fullName>
        <ecNumber evidence="13">3.6.1.77</ecNumber>
    </recommendedName>
    <alternativeName>
        <fullName evidence="29">Nucleoside diphosphate-linked moiety X motif 7</fullName>
    </alternativeName>
</protein>
<evidence type="ECO:0000256" key="1">
    <source>
        <dbReference type="ARBA" id="ARBA00001936"/>
    </source>
</evidence>
<dbReference type="OrthoDB" id="206213at2759"/>
<evidence type="ECO:0000256" key="24">
    <source>
        <dbReference type="ARBA" id="ARBA00050371"/>
    </source>
</evidence>
<comment type="subunit">
    <text evidence="5">Monomer.</text>
</comment>
<evidence type="ECO:0000256" key="12">
    <source>
        <dbReference type="ARBA" id="ARBA00044908"/>
    </source>
</evidence>
<dbReference type="GO" id="GO:0046872">
    <property type="term" value="F:metal ion binding"/>
    <property type="evidence" value="ECO:0007669"/>
    <property type="project" value="UniProtKB-KW"/>
</dbReference>
<organism evidence="32 33">
    <name type="scientific">Scleropages formosus</name>
    <name type="common">Asian bonytongue</name>
    <name type="synonym">Osteoglossum formosum</name>
    <dbReference type="NCBI Taxonomy" id="113540"/>
    <lineage>
        <taxon>Eukaryota</taxon>
        <taxon>Metazoa</taxon>
        <taxon>Chordata</taxon>
        <taxon>Craniata</taxon>
        <taxon>Vertebrata</taxon>
        <taxon>Euteleostomi</taxon>
        <taxon>Actinopterygii</taxon>
        <taxon>Neopterygii</taxon>
        <taxon>Teleostei</taxon>
        <taxon>Osteoglossocephala</taxon>
        <taxon>Osteoglossomorpha</taxon>
        <taxon>Osteoglossiformes</taxon>
        <taxon>Osteoglossidae</taxon>
        <taxon>Scleropages</taxon>
    </lineage>
</organism>
<feature type="domain" description="Nudix hydrolase" evidence="31">
    <location>
        <begin position="27"/>
        <end position="160"/>
    </location>
</feature>
<comment type="cofactor">
    <cofactor evidence="1">
        <name>Mn(2+)</name>
        <dbReference type="ChEBI" id="CHEBI:29035"/>
    </cofactor>
</comment>
<comment type="catalytic activity">
    <reaction evidence="22">
        <text>choloyl-CoA + H2O = S-choloyl-4'-phosphopantetheine + adenosine 3',5'-bisphosphate + 2 H(+)</text>
        <dbReference type="Rhea" id="RHEA:50036"/>
        <dbReference type="ChEBI" id="CHEBI:15377"/>
        <dbReference type="ChEBI" id="CHEBI:15378"/>
        <dbReference type="ChEBI" id="CHEBI:57373"/>
        <dbReference type="ChEBI" id="CHEBI:58343"/>
        <dbReference type="ChEBI" id="CHEBI:132020"/>
    </reaction>
    <physiologicalReaction direction="left-to-right" evidence="22">
        <dbReference type="Rhea" id="RHEA:50037"/>
    </physiologicalReaction>
</comment>
<evidence type="ECO:0000256" key="18">
    <source>
        <dbReference type="ARBA" id="ARBA00047666"/>
    </source>
</evidence>
<evidence type="ECO:0000256" key="22">
    <source>
        <dbReference type="ARBA" id="ARBA00048961"/>
    </source>
</evidence>
<comment type="catalytic activity">
    <reaction evidence="15">
        <text>malonyl-CoA + H2O = malonyl-4'-phosphopantetheine + adenosine 3',5'-bisphosphate + 2 H(+)</text>
        <dbReference type="Rhea" id="RHEA:67468"/>
        <dbReference type="ChEBI" id="CHEBI:15377"/>
        <dbReference type="ChEBI" id="CHEBI:15378"/>
        <dbReference type="ChEBI" id="CHEBI:57384"/>
        <dbReference type="ChEBI" id="CHEBI:58343"/>
        <dbReference type="ChEBI" id="CHEBI:172363"/>
    </reaction>
    <physiologicalReaction direction="left-to-right" evidence="15">
        <dbReference type="Rhea" id="RHEA:67469"/>
    </physiologicalReaction>
</comment>
<keyword evidence="33" id="KW-1185">Reference proteome</keyword>
<comment type="catalytic activity">
    <reaction evidence="17">
        <text>hexanoyl-CoA + H2O = hexanoyl-4'-phosphopantetheine + adenosine 3',5'-bisphosphate + 2 H(+)</text>
        <dbReference type="Rhea" id="RHEA:49980"/>
        <dbReference type="ChEBI" id="CHEBI:15377"/>
        <dbReference type="ChEBI" id="CHEBI:15378"/>
        <dbReference type="ChEBI" id="CHEBI:58343"/>
        <dbReference type="ChEBI" id="CHEBI:62620"/>
        <dbReference type="ChEBI" id="CHEBI:132012"/>
    </reaction>
    <physiologicalReaction direction="left-to-right" evidence="17">
        <dbReference type="Rhea" id="RHEA:49981"/>
    </physiologicalReaction>
</comment>
<evidence type="ECO:0000313" key="33">
    <source>
        <dbReference type="Proteomes" id="UP000694397"/>
    </source>
</evidence>
<dbReference type="PANTHER" id="PTHR12992:SF24">
    <property type="entry name" value="PEROXISOMAL COENZYME A DIPHOSPHATASE NUDT7"/>
    <property type="match status" value="1"/>
</dbReference>
<keyword evidence="10" id="KW-0576">Peroxisome</keyword>
<evidence type="ECO:0000256" key="27">
    <source>
        <dbReference type="ARBA" id="ARBA00059426"/>
    </source>
</evidence>
<evidence type="ECO:0000256" key="16">
    <source>
        <dbReference type="ARBA" id="ARBA00047403"/>
    </source>
</evidence>
<dbReference type="Pfam" id="PF00293">
    <property type="entry name" value="NUDIX"/>
    <property type="match status" value="1"/>
</dbReference>
<dbReference type="RefSeq" id="XP_018594309.1">
    <property type="nucleotide sequence ID" value="XM_018738793.2"/>
</dbReference>
<evidence type="ECO:0000256" key="20">
    <source>
        <dbReference type="ARBA" id="ARBA00048624"/>
    </source>
</evidence>
<dbReference type="GO" id="GO:0003723">
    <property type="term" value="F:RNA binding"/>
    <property type="evidence" value="ECO:0007669"/>
    <property type="project" value="UniProtKB-KW"/>
</dbReference>
<evidence type="ECO:0000256" key="4">
    <source>
        <dbReference type="ARBA" id="ARBA00006506"/>
    </source>
</evidence>
<reference evidence="32" key="2">
    <citation type="submission" date="2025-08" db="UniProtKB">
        <authorList>
            <consortium name="Ensembl"/>
        </authorList>
    </citation>
    <scope>IDENTIFICATION</scope>
</reference>
<keyword evidence="7" id="KW-0378">Hydrolase</keyword>
<evidence type="ECO:0000256" key="10">
    <source>
        <dbReference type="ARBA" id="ARBA00023140"/>
    </source>
</evidence>
<comment type="catalytic activity">
    <reaction evidence="26">
        <text>acetyl-CoA + H2O = S-acetyl-4'-phosphopantetheine + adenosine 3',5'-bisphosphate + 2 H(+)</text>
        <dbReference type="Rhea" id="RHEA:64992"/>
        <dbReference type="ChEBI" id="CHEBI:15377"/>
        <dbReference type="ChEBI" id="CHEBI:15378"/>
        <dbReference type="ChEBI" id="CHEBI:57288"/>
        <dbReference type="ChEBI" id="CHEBI:58343"/>
        <dbReference type="ChEBI" id="CHEBI:156266"/>
    </reaction>
    <physiologicalReaction direction="left-to-right" evidence="26">
        <dbReference type="Rhea" id="RHEA:64993"/>
    </physiologicalReaction>
</comment>
<evidence type="ECO:0000259" key="31">
    <source>
        <dbReference type="PROSITE" id="PS51462"/>
    </source>
</evidence>
<dbReference type="PROSITE" id="PS51462">
    <property type="entry name" value="NUDIX"/>
    <property type="match status" value="1"/>
</dbReference>
<name>A0A8C9S677_SCLFO</name>
<evidence type="ECO:0000256" key="13">
    <source>
        <dbReference type="ARBA" id="ARBA00044967"/>
    </source>
</evidence>
<comment type="similarity">
    <text evidence="4">Belongs to the Nudix hydrolase family. PCD1 subfamily.</text>
</comment>
<evidence type="ECO:0000256" key="6">
    <source>
        <dbReference type="ARBA" id="ARBA00022723"/>
    </source>
</evidence>
<comment type="catalytic activity">
    <reaction evidence="18">
        <text>propanoyl-CoA + H2O = propanoyl-4'-phosphopantetheine + adenosine 3',5'-bisphosphate + 2 H(+)</text>
        <dbReference type="Rhea" id="RHEA:67464"/>
        <dbReference type="ChEBI" id="CHEBI:15377"/>
        <dbReference type="ChEBI" id="CHEBI:15378"/>
        <dbReference type="ChEBI" id="CHEBI:57392"/>
        <dbReference type="ChEBI" id="CHEBI:58343"/>
        <dbReference type="ChEBI" id="CHEBI:172362"/>
    </reaction>
    <physiologicalReaction direction="left-to-right" evidence="18">
        <dbReference type="Rhea" id="RHEA:67465"/>
    </physiologicalReaction>
</comment>